<evidence type="ECO:0000259" key="9">
    <source>
        <dbReference type="Pfam" id="PF00931"/>
    </source>
</evidence>
<evidence type="ECO:0000313" key="11">
    <source>
        <dbReference type="EMBL" id="QCE01986.1"/>
    </source>
</evidence>
<feature type="coiled-coil region" evidence="7">
    <location>
        <begin position="33"/>
        <end position="60"/>
    </location>
</feature>
<dbReference type="PANTHER" id="PTHR33463:SF105">
    <property type="entry name" value="AND NB-ARC DOMAIN DISEASE RESISTANCE PROTEIN, PUTATIVE-RELATED"/>
    <property type="match status" value="1"/>
</dbReference>
<dbReference type="FunFam" id="3.40.50.300:FF:001091">
    <property type="entry name" value="Probable disease resistance protein At1g61300"/>
    <property type="match status" value="1"/>
</dbReference>
<evidence type="ECO:0000256" key="6">
    <source>
        <dbReference type="ARBA" id="ARBA00022840"/>
    </source>
</evidence>
<dbReference type="PRINTS" id="PR00364">
    <property type="entry name" value="DISEASERSIST"/>
</dbReference>
<dbReference type="InterPro" id="IPR057135">
    <property type="entry name" value="At4g27190-like_LRR"/>
</dbReference>
<dbReference type="Gene3D" id="1.10.8.430">
    <property type="entry name" value="Helical domain of apoptotic protease-activating factors"/>
    <property type="match status" value="1"/>
</dbReference>
<feature type="compositionally biased region" description="Polar residues" evidence="8">
    <location>
        <begin position="1321"/>
        <end position="1354"/>
    </location>
</feature>
<dbReference type="EMBL" id="CP039351">
    <property type="protein sequence ID" value="QCE01986.1"/>
    <property type="molecule type" value="Genomic_DNA"/>
</dbReference>
<gene>
    <name evidence="11" type="ORF">DEO72_LG7g3287</name>
</gene>
<evidence type="ECO:0000256" key="5">
    <source>
        <dbReference type="ARBA" id="ARBA00022821"/>
    </source>
</evidence>
<comment type="similarity">
    <text evidence="1">Belongs to the disease resistance NB-LRR family.</text>
</comment>
<dbReference type="PANTHER" id="PTHR33463">
    <property type="entry name" value="NB-ARC DOMAIN-CONTAINING PROTEIN-RELATED"/>
    <property type="match status" value="1"/>
</dbReference>
<reference evidence="11 12" key="1">
    <citation type="submission" date="2019-04" db="EMBL/GenBank/DDBJ databases">
        <title>An improved genome assembly and genetic linkage map for asparagus bean, Vigna unguiculata ssp. sesquipedialis.</title>
        <authorList>
            <person name="Xia Q."/>
            <person name="Zhang R."/>
            <person name="Dong Y."/>
        </authorList>
    </citation>
    <scope>NUCLEOTIDE SEQUENCE [LARGE SCALE GENOMIC DNA]</scope>
    <source>
        <tissue evidence="11">Leaf</tissue>
    </source>
</reference>
<evidence type="ECO:0000256" key="8">
    <source>
        <dbReference type="SAM" id="MobiDB-lite"/>
    </source>
</evidence>
<feature type="domain" description="Disease resistance protein At4g27190-like leucine-rich repeats" evidence="10">
    <location>
        <begin position="1034"/>
        <end position="1134"/>
    </location>
</feature>
<feature type="domain" description="NB-ARC" evidence="9">
    <location>
        <begin position="158"/>
        <end position="322"/>
    </location>
</feature>
<keyword evidence="4" id="KW-0547">Nucleotide-binding</keyword>
<evidence type="ECO:0000256" key="3">
    <source>
        <dbReference type="ARBA" id="ARBA00022737"/>
    </source>
</evidence>
<proteinExistence type="inferred from homology"/>
<dbReference type="Pfam" id="PF00931">
    <property type="entry name" value="NB-ARC"/>
    <property type="match status" value="1"/>
</dbReference>
<dbReference type="Pfam" id="PF23247">
    <property type="entry name" value="LRR_RPS2"/>
    <property type="match status" value="3"/>
</dbReference>
<dbReference type="Gene3D" id="1.10.10.10">
    <property type="entry name" value="Winged helix-like DNA-binding domain superfamily/Winged helix DNA-binding domain"/>
    <property type="match status" value="1"/>
</dbReference>
<evidence type="ECO:0000256" key="7">
    <source>
        <dbReference type="SAM" id="Coils"/>
    </source>
</evidence>
<dbReference type="Gene3D" id="3.80.10.10">
    <property type="entry name" value="Ribonuclease Inhibitor"/>
    <property type="match status" value="2"/>
</dbReference>
<name>A0A4D6MKH1_VIGUN</name>
<evidence type="ECO:0000259" key="10">
    <source>
        <dbReference type="Pfam" id="PF23247"/>
    </source>
</evidence>
<accession>A0A4D6MKH1</accession>
<keyword evidence="3" id="KW-0677">Repeat</keyword>
<dbReference type="InterPro" id="IPR042197">
    <property type="entry name" value="Apaf_helical"/>
</dbReference>
<dbReference type="InterPro" id="IPR027417">
    <property type="entry name" value="P-loop_NTPase"/>
</dbReference>
<feature type="region of interest" description="Disordered" evidence="8">
    <location>
        <begin position="1317"/>
        <end position="1377"/>
    </location>
</feature>
<keyword evidence="5" id="KW-0611">Plant defense</keyword>
<dbReference type="InterPro" id="IPR050905">
    <property type="entry name" value="Plant_NBS-LRR"/>
</dbReference>
<keyword evidence="12" id="KW-1185">Reference proteome</keyword>
<dbReference type="InterPro" id="IPR002182">
    <property type="entry name" value="NB-ARC"/>
</dbReference>
<feature type="compositionally biased region" description="Low complexity" evidence="8">
    <location>
        <begin position="1367"/>
        <end position="1377"/>
    </location>
</feature>
<dbReference type="Proteomes" id="UP000501690">
    <property type="component" value="Linkage Group LG7"/>
</dbReference>
<dbReference type="InterPro" id="IPR036388">
    <property type="entry name" value="WH-like_DNA-bd_sf"/>
</dbReference>
<keyword evidence="2" id="KW-0433">Leucine-rich repeat</keyword>
<evidence type="ECO:0000256" key="4">
    <source>
        <dbReference type="ARBA" id="ARBA00022741"/>
    </source>
</evidence>
<organism evidence="11 12">
    <name type="scientific">Vigna unguiculata</name>
    <name type="common">Cowpea</name>
    <dbReference type="NCBI Taxonomy" id="3917"/>
    <lineage>
        <taxon>Eukaryota</taxon>
        <taxon>Viridiplantae</taxon>
        <taxon>Streptophyta</taxon>
        <taxon>Embryophyta</taxon>
        <taxon>Tracheophyta</taxon>
        <taxon>Spermatophyta</taxon>
        <taxon>Magnoliopsida</taxon>
        <taxon>eudicotyledons</taxon>
        <taxon>Gunneridae</taxon>
        <taxon>Pentapetalae</taxon>
        <taxon>rosids</taxon>
        <taxon>fabids</taxon>
        <taxon>Fabales</taxon>
        <taxon>Fabaceae</taxon>
        <taxon>Papilionoideae</taxon>
        <taxon>50 kb inversion clade</taxon>
        <taxon>NPAAA clade</taxon>
        <taxon>indigoferoid/millettioid clade</taxon>
        <taxon>Phaseoleae</taxon>
        <taxon>Vigna</taxon>
    </lineage>
</organism>
<sequence length="1711" mass="194575">MDTLYGLLADISKDLMWKGFNQLQYSLCFNGFVKELEKEEDNLTETRKNVEDRVTHARRQTLKTSEVIDKWLENANIDSEYVNRLLSEANVKKSCFFGYCPNWIWRYRLGKKLANKKAELEKIIQEGRQYIQLERIASIPSNTSDILTEKSMNFESRKYAYDQVMKALKYDGVGMIGLYGMGGCGKTTLAMEVKKIAEAEHLFDKVIFVSVSSTVAIPRIQEKIASSLQYTFPENEEMERAQRLCMRLTQEKNILIILDDVWEKIDFGRIGIPSSEHHKGCKILITTRSEEVCTLMDCQKIIYLPILTDEEAWALFQNKALISKDTSKTIRDLAISISNECKGLPVAIVAVASSLKEKQKDVWRSALNKLRSSKPMNIGKGLQDPYKCLHLSYDNLDTKEAKSLLLLCSAFPEDYEIPIEGLIRCAIGLGVVDGFDTYEEARTEVTAAKIKLVSSCLLLDVGDKHVKMHDLVRDVAQWIAKNENKAIKCELEKDVTLDHGLMRYLWCVKFPNDIDCSNLEFLSIQTKLEVSDAIFEKMEKLRVLILSNQNDNNGLQLSTMSFKTLQNLRCLVLQYWKLSDISFVRDMKKLQSLSLRRCSLPSFLELETDVGVTQLPNLKLLEFSHCDIERRNFEEIKLIRSLEELYILENYWNGNVEFLNVLPETLKRYGIVLGYNTLYYYSPQLEFCSFHATLALYHFDISNEIIMRMAKSSKELTMGNIEGGAKNIVPDIFQIGASMSELNQLQIHNSEIECLVDTSNHLNKVGNVFSELCSLTITNMWCLRALWHGCVPVDGSFKKLEKLFIENCPKLTSLLTCDMARGLVQLKLLEISDCDILKHIVTNDDNFTKKSEDEFAIGHFEHSKIFQNLEDLEVSKCKELKDVFSAGIIGGLPQLKSLVIQECNMLEQIIGDVIPSVHQDEKEEKDGIIEENEHQLLETNQMIFSSKNSSTPSPPIVNHSSGSFSLSSLAELEIHSCPMLGSLFTTCVAKTLTSLEELTIEECDGLKHIVTPARVKRNKKENMVEDDHEFDSDLSMFSSLKWVTISNCESLEDIFGMAFVGGMMGQQVSLKLEYLSLAYLPRMTHIWVATNNSFTLQHLNSLTIMRCQKLNVIFPRSMLRSLPELNYLQVIGCNELRHVIEDSSIVAYSPRPCFPKLQSLLIERCHKLKCFASVSTSNDLSNLKILIIKGATELKAFIGCEYDNTGNTKLQLPQLQLLIFMHLSNFNQETIFLNVKYRIVRNSSKLSLTSTITPHELPQKFSLLEGLENSGIYSWYIESLMDEIQKLDEVSRSNNSTELPSPQELVNATSINSEVDEKSNRVTYSQELVDGKSTTGSYLTDQQNPLGETQSTIKMSHEDPPISEIKSSSSQLNDDNQSMSDSIVEMVGEHKTIETKTLVSKTQEFQKIHRKSEMTSDPQAMDQNFPLISSPNMTQLTDETEANNIGKTTTSDKLAIPTSVLENIEEIGRQRSRDGPAAEGTTIKTLPIGVDNISLGSGVTIHKSSSADILPQDSQVEKDNEMHEDKSEIAQYKNIKIQEGVSLLDKTKEIGIVSNNRASADTRTRLEQYKHFVDLNDSQISLLVEAIEAYPHLWNACEKFSDRFQAWMLKTLADMLLFLRSESVGSVNPEREKEFLKLCDEAVQLGFERSWVDDMRQRVVTRDHKLDQAKTRIGEFVNRHDHLTQELDNIKKELRILNDFVEAQTKCFDFL</sequence>
<evidence type="ECO:0000313" key="12">
    <source>
        <dbReference type="Proteomes" id="UP000501690"/>
    </source>
</evidence>
<evidence type="ECO:0000256" key="2">
    <source>
        <dbReference type="ARBA" id="ARBA00022614"/>
    </source>
</evidence>
<feature type="domain" description="Disease resistance protein At4g27190-like leucine-rich repeats" evidence="10">
    <location>
        <begin position="857"/>
        <end position="1004"/>
    </location>
</feature>
<dbReference type="SUPFAM" id="SSF52058">
    <property type="entry name" value="L domain-like"/>
    <property type="match status" value="1"/>
</dbReference>
<feature type="domain" description="Disease resistance protein At4g27190-like leucine-rich repeats" evidence="10">
    <location>
        <begin position="734"/>
        <end position="835"/>
    </location>
</feature>
<dbReference type="SUPFAM" id="SSF52540">
    <property type="entry name" value="P-loop containing nucleoside triphosphate hydrolases"/>
    <property type="match status" value="1"/>
</dbReference>
<dbReference type="GO" id="GO:0005524">
    <property type="term" value="F:ATP binding"/>
    <property type="evidence" value="ECO:0007669"/>
    <property type="project" value="UniProtKB-KW"/>
</dbReference>
<dbReference type="InterPro" id="IPR032675">
    <property type="entry name" value="LRR_dom_sf"/>
</dbReference>
<dbReference type="GO" id="GO:0006952">
    <property type="term" value="P:defense response"/>
    <property type="evidence" value="ECO:0007669"/>
    <property type="project" value="UniProtKB-KW"/>
</dbReference>
<dbReference type="Gene3D" id="3.40.50.300">
    <property type="entry name" value="P-loop containing nucleotide triphosphate hydrolases"/>
    <property type="match status" value="1"/>
</dbReference>
<keyword evidence="7" id="KW-0175">Coiled coil</keyword>
<keyword evidence="6" id="KW-0067">ATP-binding</keyword>
<protein>
    <submittedName>
        <fullName evidence="11">Ribonuclease P/MRP protein subunit POP1</fullName>
    </submittedName>
</protein>
<dbReference type="GO" id="GO:0043531">
    <property type="term" value="F:ADP binding"/>
    <property type="evidence" value="ECO:0007669"/>
    <property type="project" value="InterPro"/>
</dbReference>
<dbReference type="SUPFAM" id="SSF52047">
    <property type="entry name" value="RNI-like"/>
    <property type="match status" value="1"/>
</dbReference>
<evidence type="ECO:0000256" key="1">
    <source>
        <dbReference type="ARBA" id="ARBA00008894"/>
    </source>
</evidence>